<accession>A0ABW1SD30</accession>
<keyword evidence="1" id="KW-0732">Signal</keyword>
<dbReference type="Proteomes" id="UP001596303">
    <property type="component" value="Unassembled WGS sequence"/>
</dbReference>
<proteinExistence type="predicted"/>
<feature type="signal peptide" evidence="1">
    <location>
        <begin position="1"/>
        <end position="23"/>
    </location>
</feature>
<comment type="caution">
    <text evidence="2">The sequence shown here is derived from an EMBL/GenBank/DDBJ whole genome shotgun (WGS) entry which is preliminary data.</text>
</comment>
<sequence length="270" mass="29428">MTHFRKLAAGVAVALALSAPAHAHRAWILPSTFTLSGDEQLITVDGAISNDLFFPNHVAMRLDDMKITAPDGTVTGVENGWTGKIRSTFDVTLDQQGTYKIGNGGNSFFASWEEDGERRRARGTYEGFKEEGVLDKDGVELTKMSRQTATFVTLGAPTDDVFATTGEGLEFTPVTHPNDVYTGEEITFGFTLDGAPIEGMEVEIVKGHDRYRDEQGTLELTTDADGQITFTLEESGRYWLETGTQGTTMVDGKEIGARSGYVITFEALSF</sequence>
<gene>
    <name evidence="2" type="ORF">ACFQDM_16090</name>
</gene>
<organism evidence="2 3">
    <name type="scientific">Ponticaulis profundi</name>
    <dbReference type="NCBI Taxonomy" id="2665222"/>
    <lineage>
        <taxon>Bacteria</taxon>
        <taxon>Pseudomonadati</taxon>
        <taxon>Pseudomonadota</taxon>
        <taxon>Alphaproteobacteria</taxon>
        <taxon>Hyphomonadales</taxon>
        <taxon>Hyphomonadaceae</taxon>
        <taxon>Ponticaulis</taxon>
    </lineage>
</organism>
<dbReference type="Pfam" id="PF10670">
    <property type="entry name" value="DUF4198"/>
    <property type="match status" value="1"/>
</dbReference>
<feature type="chain" id="PRO_5046164452" evidence="1">
    <location>
        <begin position="24"/>
        <end position="270"/>
    </location>
</feature>
<dbReference type="EMBL" id="JBHSSW010000066">
    <property type="protein sequence ID" value="MFC6199602.1"/>
    <property type="molecule type" value="Genomic_DNA"/>
</dbReference>
<dbReference type="InterPro" id="IPR019613">
    <property type="entry name" value="DUF4198"/>
</dbReference>
<protein>
    <submittedName>
        <fullName evidence="2">DUF4198 domain-containing protein</fullName>
    </submittedName>
</protein>
<evidence type="ECO:0000313" key="3">
    <source>
        <dbReference type="Proteomes" id="UP001596303"/>
    </source>
</evidence>
<keyword evidence="3" id="KW-1185">Reference proteome</keyword>
<dbReference type="RefSeq" id="WP_377380779.1">
    <property type="nucleotide sequence ID" value="NZ_JBHSSW010000066.1"/>
</dbReference>
<evidence type="ECO:0000256" key="1">
    <source>
        <dbReference type="SAM" id="SignalP"/>
    </source>
</evidence>
<evidence type="ECO:0000313" key="2">
    <source>
        <dbReference type="EMBL" id="MFC6199602.1"/>
    </source>
</evidence>
<reference evidence="3" key="1">
    <citation type="journal article" date="2019" name="Int. J. Syst. Evol. Microbiol.">
        <title>The Global Catalogue of Microorganisms (GCM) 10K type strain sequencing project: providing services to taxonomists for standard genome sequencing and annotation.</title>
        <authorList>
            <consortium name="The Broad Institute Genomics Platform"/>
            <consortium name="The Broad Institute Genome Sequencing Center for Infectious Disease"/>
            <person name="Wu L."/>
            <person name="Ma J."/>
        </authorList>
    </citation>
    <scope>NUCLEOTIDE SEQUENCE [LARGE SCALE GENOMIC DNA]</scope>
    <source>
        <strain evidence="3">CGMCC-1.15741</strain>
    </source>
</reference>
<name>A0ABW1SD30_9PROT</name>